<keyword evidence="1" id="KW-0472">Membrane</keyword>
<keyword evidence="1" id="KW-0812">Transmembrane</keyword>
<proteinExistence type="predicted"/>
<accession>A0ABQ1EMP3</accession>
<name>A0ABQ1EMP3_SPHSA</name>
<organism evidence="2 3">
    <name type="scientific">Sphingobium fuliginis (strain ATCC 27551)</name>
    <dbReference type="NCBI Taxonomy" id="336203"/>
    <lineage>
        <taxon>Bacteria</taxon>
        <taxon>Pseudomonadati</taxon>
        <taxon>Pseudomonadota</taxon>
        <taxon>Alphaproteobacteria</taxon>
        <taxon>Sphingomonadales</taxon>
        <taxon>Sphingomonadaceae</taxon>
        <taxon>Sphingobium</taxon>
    </lineage>
</organism>
<dbReference type="Proteomes" id="UP000628109">
    <property type="component" value="Unassembled WGS sequence"/>
</dbReference>
<comment type="caution">
    <text evidence="2">The sequence shown here is derived from an EMBL/GenBank/DDBJ whole genome shotgun (WGS) entry which is preliminary data.</text>
</comment>
<evidence type="ECO:0000313" key="3">
    <source>
        <dbReference type="Proteomes" id="UP000628109"/>
    </source>
</evidence>
<evidence type="ECO:0000313" key="2">
    <source>
        <dbReference type="EMBL" id="GFZ78625.1"/>
    </source>
</evidence>
<keyword evidence="1" id="KW-1133">Transmembrane helix</keyword>
<feature type="transmembrane region" description="Helical" evidence="1">
    <location>
        <begin position="21"/>
        <end position="42"/>
    </location>
</feature>
<keyword evidence="3" id="KW-1185">Reference proteome</keyword>
<evidence type="ECO:0000256" key="1">
    <source>
        <dbReference type="SAM" id="Phobius"/>
    </source>
</evidence>
<protein>
    <submittedName>
        <fullName evidence="2">Uncharacterized protein</fullName>
    </submittedName>
</protein>
<reference evidence="3" key="1">
    <citation type="journal article" date="2019" name="Int. J. Syst. Evol. Microbiol.">
        <title>The Global Catalogue of Microorganisms (GCM) 10K type strain sequencing project: providing services to taxonomists for standard genome sequencing and annotation.</title>
        <authorList>
            <consortium name="The Broad Institute Genomics Platform"/>
            <consortium name="The Broad Institute Genome Sequencing Center for Infectious Disease"/>
            <person name="Wu L."/>
            <person name="Ma J."/>
        </authorList>
    </citation>
    <scope>NUCLEOTIDE SEQUENCE [LARGE SCALE GENOMIC DNA]</scope>
    <source>
        <strain evidence="3">CCM 7327</strain>
    </source>
</reference>
<dbReference type="EMBL" id="BMDU01000001">
    <property type="protein sequence ID" value="GFZ78625.1"/>
    <property type="molecule type" value="Genomic_DNA"/>
</dbReference>
<gene>
    <name evidence="2" type="ORF">GCM10019071_03890</name>
</gene>
<sequence length="50" mass="5507">MRREAKGAAHARAGNMPPASSAVAIRIIVRLFIMWFIGMWFIGASLQSFA</sequence>